<evidence type="ECO:0000256" key="2">
    <source>
        <dbReference type="ARBA" id="ARBA00023002"/>
    </source>
</evidence>
<dbReference type="Pfam" id="PF00106">
    <property type="entry name" value="adh_short"/>
    <property type="match status" value="1"/>
</dbReference>
<reference evidence="4 5" key="1">
    <citation type="submission" date="2022-09" db="EMBL/GenBank/DDBJ databases">
        <authorList>
            <person name="Palmer J.M."/>
        </authorList>
    </citation>
    <scope>NUCLEOTIDE SEQUENCE [LARGE SCALE GENOMIC DNA]</scope>
    <source>
        <strain evidence="4 5">DSM 7382</strain>
    </source>
</reference>
<protein>
    <recommendedName>
        <fullName evidence="6">NAD-P-binding protein</fullName>
    </recommendedName>
</protein>
<comment type="similarity">
    <text evidence="1 3">Belongs to the short-chain dehydrogenases/reductases (SDR) family.</text>
</comment>
<dbReference type="CDD" id="cd05374">
    <property type="entry name" value="17beta-HSD-like_SDR_c"/>
    <property type="match status" value="1"/>
</dbReference>
<dbReference type="InterPro" id="IPR036291">
    <property type="entry name" value="NAD(P)-bd_dom_sf"/>
</dbReference>
<dbReference type="InterPro" id="IPR051911">
    <property type="entry name" value="SDR_oxidoreductase"/>
</dbReference>
<name>A0AAW0GH41_9APHY</name>
<evidence type="ECO:0000313" key="5">
    <source>
        <dbReference type="Proteomes" id="UP001385951"/>
    </source>
</evidence>
<evidence type="ECO:0008006" key="6">
    <source>
        <dbReference type="Google" id="ProtNLM"/>
    </source>
</evidence>
<accession>A0AAW0GH41</accession>
<dbReference type="PANTHER" id="PTHR43976">
    <property type="entry name" value="SHORT CHAIN DEHYDROGENASE"/>
    <property type="match status" value="1"/>
</dbReference>
<dbReference type="EMBL" id="JASBNA010000004">
    <property type="protein sequence ID" value="KAK7692938.1"/>
    <property type="molecule type" value="Genomic_DNA"/>
</dbReference>
<dbReference type="SUPFAM" id="SSF51735">
    <property type="entry name" value="NAD(P)-binding Rossmann-fold domains"/>
    <property type="match status" value="1"/>
</dbReference>
<keyword evidence="5" id="KW-1185">Reference proteome</keyword>
<keyword evidence="2" id="KW-0560">Oxidoreductase</keyword>
<dbReference type="PRINTS" id="PR00081">
    <property type="entry name" value="GDHRDH"/>
</dbReference>
<dbReference type="Proteomes" id="UP001385951">
    <property type="component" value="Unassembled WGS sequence"/>
</dbReference>
<dbReference type="PANTHER" id="PTHR43976:SF16">
    <property type="entry name" value="SHORT-CHAIN DEHYDROGENASE_REDUCTASE FAMILY PROTEIN"/>
    <property type="match status" value="1"/>
</dbReference>
<dbReference type="AlphaFoldDB" id="A0AAW0GH41"/>
<evidence type="ECO:0000313" key="4">
    <source>
        <dbReference type="EMBL" id="KAK7692938.1"/>
    </source>
</evidence>
<evidence type="ECO:0000256" key="3">
    <source>
        <dbReference type="RuleBase" id="RU000363"/>
    </source>
</evidence>
<comment type="caution">
    <text evidence="4">The sequence shown here is derived from an EMBL/GenBank/DDBJ whole genome shotgun (WGS) entry which is preliminary data.</text>
</comment>
<evidence type="ECO:0000256" key="1">
    <source>
        <dbReference type="ARBA" id="ARBA00006484"/>
    </source>
</evidence>
<dbReference type="GO" id="GO:0016491">
    <property type="term" value="F:oxidoreductase activity"/>
    <property type="evidence" value="ECO:0007669"/>
    <property type="project" value="UniProtKB-KW"/>
</dbReference>
<dbReference type="Gene3D" id="3.40.50.720">
    <property type="entry name" value="NAD(P)-binding Rossmann-like Domain"/>
    <property type="match status" value="1"/>
</dbReference>
<organism evidence="4 5">
    <name type="scientific">Cerrena zonata</name>
    <dbReference type="NCBI Taxonomy" id="2478898"/>
    <lineage>
        <taxon>Eukaryota</taxon>
        <taxon>Fungi</taxon>
        <taxon>Dikarya</taxon>
        <taxon>Basidiomycota</taxon>
        <taxon>Agaricomycotina</taxon>
        <taxon>Agaricomycetes</taxon>
        <taxon>Polyporales</taxon>
        <taxon>Cerrenaceae</taxon>
        <taxon>Cerrena</taxon>
    </lineage>
</organism>
<proteinExistence type="inferred from homology"/>
<gene>
    <name evidence="4" type="ORF">QCA50_004579</name>
</gene>
<sequence length="301" mass="32675">MTTAPQGSSPKVWFITGAGSGFGRIIAEFALEQGDSVIATSRTTEKLVSLQSKAPSERLLTLGLDVSNPEDITKGFAAAKEKFGRIDVVFNNAGYAVAGELEGTPTEAARRNFETNFWGSAQVSLEAVKFFREVNGPKVGGRLLVTGSLMGVMSSPAVGYYVASKHALQGFHESLTAELDPEWNIKLTIVVPGTYHTAAIGKTETYPPHPAYNKPTLPSVFVRQMITDPSIGADPIEASRRIMKLTTLDEPPNILILGRDAISAIGVHIDMLSAALETSRQWAQDPVYYSKWAKLENREYQ</sequence>
<dbReference type="InterPro" id="IPR002347">
    <property type="entry name" value="SDR_fam"/>
</dbReference>
<dbReference type="PRINTS" id="PR00080">
    <property type="entry name" value="SDRFAMILY"/>
</dbReference>